<reference evidence="2 3" key="1">
    <citation type="submission" date="2019-01" db="EMBL/GenBank/DDBJ databases">
        <title>A draft genome assembly of the solar-powered sea slug Elysia chlorotica.</title>
        <authorList>
            <person name="Cai H."/>
            <person name="Li Q."/>
            <person name="Fang X."/>
            <person name="Li J."/>
            <person name="Curtis N.E."/>
            <person name="Altenburger A."/>
            <person name="Shibata T."/>
            <person name="Feng M."/>
            <person name="Maeda T."/>
            <person name="Schwartz J.A."/>
            <person name="Shigenobu S."/>
            <person name="Lundholm N."/>
            <person name="Nishiyama T."/>
            <person name="Yang H."/>
            <person name="Hasebe M."/>
            <person name="Li S."/>
            <person name="Pierce S.K."/>
            <person name="Wang J."/>
        </authorList>
    </citation>
    <scope>NUCLEOTIDE SEQUENCE [LARGE SCALE GENOMIC DNA]</scope>
    <source>
        <strain evidence="2">EC2010</strain>
        <tissue evidence="2">Whole organism of an adult</tissue>
    </source>
</reference>
<name>A0A433TAY9_ELYCH</name>
<dbReference type="OrthoDB" id="6162136at2759"/>
<evidence type="ECO:0000313" key="2">
    <source>
        <dbReference type="EMBL" id="RUS78757.1"/>
    </source>
</evidence>
<organism evidence="2 3">
    <name type="scientific">Elysia chlorotica</name>
    <name type="common">Eastern emerald elysia</name>
    <name type="synonym">Sea slug</name>
    <dbReference type="NCBI Taxonomy" id="188477"/>
    <lineage>
        <taxon>Eukaryota</taxon>
        <taxon>Metazoa</taxon>
        <taxon>Spiralia</taxon>
        <taxon>Lophotrochozoa</taxon>
        <taxon>Mollusca</taxon>
        <taxon>Gastropoda</taxon>
        <taxon>Heterobranchia</taxon>
        <taxon>Euthyneura</taxon>
        <taxon>Panpulmonata</taxon>
        <taxon>Sacoglossa</taxon>
        <taxon>Placobranchoidea</taxon>
        <taxon>Plakobranchidae</taxon>
        <taxon>Elysia</taxon>
    </lineage>
</organism>
<dbReference type="EMBL" id="RQTK01000491">
    <property type="protein sequence ID" value="RUS78757.1"/>
    <property type="molecule type" value="Genomic_DNA"/>
</dbReference>
<feature type="compositionally biased region" description="Basic residues" evidence="1">
    <location>
        <begin position="214"/>
        <end position="241"/>
    </location>
</feature>
<accession>A0A433TAY9</accession>
<evidence type="ECO:0000256" key="1">
    <source>
        <dbReference type="SAM" id="MobiDB-lite"/>
    </source>
</evidence>
<dbReference type="AlphaFoldDB" id="A0A433TAY9"/>
<comment type="caution">
    <text evidence="2">The sequence shown here is derived from an EMBL/GenBank/DDBJ whole genome shotgun (WGS) entry which is preliminary data.</text>
</comment>
<dbReference type="Proteomes" id="UP000271974">
    <property type="component" value="Unassembled WGS sequence"/>
</dbReference>
<feature type="region of interest" description="Disordered" evidence="1">
    <location>
        <begin position="157"/>
        <end position="181"/>
    </location>
</feature>
<feature type="compositionally biased region" description="Low complexity" evidence="1">
    <location>
        <begin position="65"/>
        <end position="76"/>
    </location>
</feature>
<feature type="region of interest" description="Disordered" evidence="1">
    <location>
        <begin position="1"/>
        <end position="141"/>
    </location>
</feature>
<feature type="compositionally biased region" description="Low complexity" evidence="1">
    <location>
        <begin position="15"/>
        <end position="34"/>
    </location>
</feature>
<protein>
    <submittedName>
        <fullName evidence="2">Uncharacterized protein</fullName>
    </submittedName>
</protein>
<keyword evidence="3" id="KW-1185">Reference proteome</keyword>
<proteinExistence type="predicted"/>
<feature type="compositionally biased region" description="Polar residues" evidence="1">
    <location>
        <begin position="110"/>
        <end position="119"/>
    </location>
</feature>
<sequence length="260" mass="28869">MGQATSKRRSYTPGNSDNSDKAANSSVAKSSRANGDSKASGVANGSIEVRNSGGHDSSQIEADDTTSPTSPTPDTSTGRKENKRKRFRVSGLFSLKRTPSGKWPRRRKTTSSASVNGTRPVSCPEPHGEAPQVASSGRPQSLFLEELEIHEDDSKIETVDLSDHEQDGKSKPKAGKYTKMVNPNQRPVNIQAKMRLRLPQKSKAGEVLRNSPLLKRKSRRKRILKRRKRTSPSKRPRRVVQKTRPLAGLRRMLQVLQKQR</sequence>
<evidence type="ECO:0000313" key="3">
    <source>
        <dbReference type="Proteomes" id="UP000271974"/>
    </source>
</evidence>
<feature type="compositionally biased region" description="Basic and acidic residues" evidence="1">
    <location>
        <begin position="157"/>
        <end position="170"/>
    </location>
</feature>
<feature type="region of interest" description="Disordered" evidence="1">
    <location>
        <begin position="201"/>
        <end position="245"/>
    </location>
</feature>
<gene>
    <name evidence="2" type="ORF">EGW08_013473</name>
</gene>
<feature type="compositionally biased region" description="Basic residues" evidence="1">
    <location>
        <begin position="1"/>
        <end position="10"/>
    </location>
</feature>